<dbReference type="EMBL" id="NIHW01000004">
    <property type="protein sequence ID" value="PLT88685.1"/>
    <property type="molecule type" value="Genomic_DNA"/>
</dbReference>
<accession>A0A2N5Q2K3</accession>
<sequence length="221" mass="26920">MKRYRNSSDELYGMLELMEERFFKWIPSKEYKYYLEESIRLGKEAGRKFKNKDLIEIMKKDQVEVRYRTEERNLNPLYQMKSQICFEKKNRYLDLYMNEIKKQCNSVKRVEPEINLEWLKNLHIAHEFYHFLEFSQDQRTGELLKPVERKGMFRTQKVCLQSVSEIAAHSFAKEYMGADINPKYFDCLYISIENKSYFEKIMNNIETARLLVERSLKNEYD</sequence>
<evidence type="ECO:0000313" key="2">
    <source>
        <dbReference type="Proteomes" id="UP000234840"/>
    </source>
</evidence>
<comment type="caution">
    <text evidence="1">The sequence shown here is derived from an EMBL/GenBank/DDBJ whole genome shotgun (WGS) entry which is preliminary data.</text>
</comment>
<dbReference type="Proteomes" id="UP000234840">
    <property type="component" value="Unassembled WGS sequence"/>
</dbReference>
<organism evidence="1 2">
    <name type="scientific">Mediterraneibacter gnavus</name>
    <name type="common">Ruminococcus gnavus</name>
    <dbReference type="NCBI Taxonomy" id="33038"/>
    <lineage>
        <taxon>Bacteria</taxon>
        <taxon>Bacillati</taxon>
        <taxon>Bacillota</taxon>
        <taxon>Clostridia</taxon>
        <taxon>Lachnospirales</taxon>
        <taxon>Lachnospiraceae</taxon>
        <taxon>Mediterraneibacter</taxon>
    </lineage>
</organism>
<dbReference type="RefSeq" id="WP_101881970.1">
    <property type="nucleotide sequence ID" value="NZ_JADMPO010000003.1"/>
</dbReference>
<dbReference type="AlphaFoldDB" id="A0A2N5Q2K3"/>
<proteinExistence type="predicted"/>
<name>A0A2N5Q2K3_MEDGN</name>
<evidence type="ECO:0000313" key="1">
    <source>
        <dbReference type="EMBL" id="PLT88685.1"/>
    </source>
</evidence>
<reference evidence="1 2" key="1">
    <citation type="journal article" date="2017" name="Genome Med.">
        <title>A novel Ruminococcus gnavus clade enriched in inflammatory bowel disease patients.</title>
        <authorList>
            <person name="Hall A.B."/>
            <person name="Yassour M."/>
            <person name="Sauk J."/>
            <person name="Garner A."/>
            <person name="Jiang X."/>
            <person name="Arthur T."/>
            <person name="Lagoudas G.K."/>
            <person name="Vatanen T."/>
            <person name="Fornelos N."/>
            <person name="Wilson R."/>
            <person name="Bertha M."/>
            <person name="Cohen M."/>
            <person name="Garber J."/>
            <person name="Khalili H."/>
            <person name="Gevers D."/>
            <person name="Ananthakrishnan A.N."/>
            <person name="Kugathasan S."/>
            <person name="Lander E.S."/>
            <person name="Blainey P."/>
            <person name="Vlamakis H."/>
            <person name="Xavier R.J."/>
            <person name="Huttenhower C."/>
        </authorList>
    </citation>
    <scope>NUCLEOTIDE SEQUENCE [LARGE SCALE GENOMIC DNA]</scope>
    <source>
        <strain evidence="1 2">RJX1128</strain>
    </source>
</reference>
<protein>
    <submittedName>
        <fullName evidence="1">Uncharacterized protein</fullName>
    </submittedName>
</protein>
<gene>
    <name evidence="1" type="ORF">CDL20_02620</name>
</gene>